<sequence>MSVTTDEERIESIQRWWQENGVAVIIGLLLGIALLVGWRLWSGYTENRVLQASDRYEALRDTAQSDPEAALEQARSLSEDASGTPYATLAALEWARLAADQGDLETAEAQLRRVMESAHHEDQAQLARLRLARVLLADDRPEEALTLLEAETPDAFLALARELRGDALLALGREAEARTAYDEAMMVAVRPSDYLMMKRDALGEPDPAGREAP</sequence>
<name>A0A1I4QC29_ECTMO</name>
<dbReference type="PIRSF" id="PIRSF006170">
    <property type="entry name" value="YfgM"/>
    <property type="match status" value="1"/>
</dbReference>
<evidence type="ECO:0000256" key="1">
    <source>
        <dbReference type="ARBA" id="ARBA00004401"/>
    </source>
</evidence>
<dbReference type="Pfam" id="PF09976">
    <property type="entry name" value="TPR_21"/>
    <property type="match status" value="1"/>
</dbReference>
<keyword evidence="6" id="KW-0143">Chaperone</keyword>
<dbReference type="PANTHER" id="PTHR38035:SF1">
    <property type="entry name" value="ANCILLARY SECYEG TRANSLOCON SUBUNIT"/>
    <property type="match status" value="1"/>
</dbReference>
<comment type="subcellular location">
    <subcellularLocation>
        <location evidence="1">Cell membrane</location>
        <topology evidence="1">Single-pass type II membrane protein</topology>
    </subcellularLocation>
</comment>
<evidence type="ECO:0000256" key="5">
    <source>
        <dbReference type="ARBA" id="ARBA00023136"/>
    </source>
</evidence>
<feature type="domain" description="Ancillary SecYEG translocon subunit/Cell division coordinator CpoB TPR" evidence="10">
    <location>
        <begin position="15"/>
        <end position="203"/>
    </location>
</feature>
<keyword evidence="3 9" id="KW-0812">Transmembrane</keyword>
<reference evidence="11 12" key="1">
    <citation type="submission" date="2016-10" db="EMBL/GenBank/DDBJ databases">
        <authorList>
            <person name="de Groot N.N."/>
        </authorList>
    </citation>
    <scope>NUCLEOTIDE SEQUENCE [LARGE SCALE GENOMIC DNA]</scope>
    <source>
        <strain evidence="11 12">DSM 4180</strain>
    </source>
</reference>
<dbReference type="OrthoDB" id="9789675at2"/>
<dbReference type="RefSeq" id="WP_090483938.1">
    <property type="nucleotide sequence ID" value="NZ_FOUO01000004.1"/>
</dbReference>
<evidence type="ECO:0000256" key="7">
    <source>
        <dbReference type="ARBA" id="ARBA00024197"/>
    </source>
</evidence>
<dbReference type="AlphaFoldDB" id="A0A1I4QC29"/>
<evidence type="ECO:0000256" key="2">
    <source>
        <dbReference type="ARBA" id="ARBA00022475"/>
    </source>
</evidence>
<dbReference type="InterPro" id="IPR026039">
    <property type="entry name" value="YfgM"/>
</dbReference>
<dbReference type="EMBL" id="FOUO01000004">
    <property type="protein sequence ID" value="SFM37597.1"/>
    <property type="molecule type" value="Genomic_DNA"/>
</dbReference>
<evidence type="ECO:0000256" key="9">
    <source>
        <dbReference type="SAM" id="Phobius"/>
    </source>
</evidence>
<organism evidence="11 12">
    <name type="scientific">Ectothiorhodospira mobilis</name>
    <dbReference type="NCBI Taxonomy" id="195064"/>
    <lineage>
        <taxon>Bacteria</taxon>
        <taxon>Pseudomonadati</taxon>
        <taxon>Pseudomonadota</taxon>
        <taxon>Gammaproteobacteria</taxon>
        <taxon>Chromatiales</taxon>
        <taxon>Ectothiorhodospiraceae</taxon>
        <taxon>Ectothiorhodospira</taxon>
    </lineage>
</organism>
<evidence type="ECO:0000256" key="6">
    <source>
        <dbReference type="ARBA" id="ARBA00023186"/>
    </source>
</evidence>
<evidence type="ECO:0000259" key="10">
    <source>
        <dbReference type="Pfam" id="PF09976"/>
    </source>
</evidence>
<dbReference type="PANTHER" id="PTHR38035">
    <property type="entry name" value="UPF0070 PROTEIN YFGM"/>
    <property type="match status" value="1"/>
</dbReference>
<evidence type="ECO:0000256" key="3">
    <source>
        <dbReference type="ARBA" id="ARBA00022692"/>
    </source>
</evidence>
<keyword evidence="5 9" id="KW-0472">Membrane</keyword>
<dbReference type="Gene3D" id="1.25.40.10">
    <property type="entry name" value="Tetratricopeptide repeat domain"/>
    <property type="match status" value="1"/>
</dbReference>
<gene>
    <name evidence="11" type="ORF">SAMN05421721_10420</name>
</gene>
<comment type="similarity">
    <text evidence="7">Belongs to the YfgM family.</text>
</comment>
<feature type="transmembrane region" description="Helical" evidence="9">
    <location>
        <begin position="21"/>
        <end position="41"/>
    </location>
</feature>
<dbReference type="SUPFAM" id="SSF48452">
    <property type="entry name" value="TPR-like"/>
    <property type="match status" value="1"/>
</dbReference>
<proteinExistence type="inferred from homology"/>
<dbReference type="Proteomes" id="UP000199556">
    <property type="component" value="Unassembled WGS sequence"/>
</dbReference>
<dbReference type="STRING" id="195064.SAMN05421721_10420"/>
<dbReference type="GO" id="GO:0005886">
    <property type="term" value="C:plasma membrane"/>
    <property type="evidence" value="ECO:0007669"/>
    <property type="project" value="UniProtKB-SubCell"/>
</dbReference>
<accession>A0A1I4QC29</accession>
<dbReference type="InterPro" id="IPR018704">
    <property type="entry name" value="SecYEG/CpoB_TPR"/>
</dbReference>
<evidence type="ECO:0000256" key="4">
    <source>
        <dbReference type="ARBA" id="ARBA00022989"/>
    </source>
</evidence>
<keyword evidence="4 9" id="KW-1133">Transmembrane helix</keyword>
<keyword evidence="12" id="KW-1185">Reference proteome</keyword>
<keyword evidence="2" id="KW-1003">Cell membrane</keyword>
<evidence type="ECO:0000313" key="12">
    <source>
        <dbReference type="Proteomes" id="UP000199556"/>
    </source>
</evidence>
<dbReference type="InterPro" id="IPR011990">
    <property type="entry name" value="TPR-like_helical_dom_sf"/>
</dbReference>
<dbReference type="GO" id="GO:0044877">
    <property type="term" value="F:protein-containing complex binding"/>
    <property type="evidence" value="ECO:0007669"/>
    <property type="project" value="InterPro"/>
</dbReference>
<evidence type="ECO:0000313" key="11">
    <source>
        <dbReference type="EMBL" id="SFM37597.1"/>
    </source>
</evidence>
<protein>
    <recommendedName>
        <fullName evidence="8">Ancillary SecYEG translocon subunit</fullName>
    </recommendedName>
</protein>
<evidence type="ECO:0000256" key="8">
    <source>
        <dbReference type="ARBA" id="ARBA00024235"/>
    </source>
</evidence>